<evidence type="ECO:0000256" key="30">
    <source>
        <dbReference type="ARBA" id="ARBA00048001"/>
    </source>
</evidence>
<evidence type="ECO:0000256" key="28">
    <source>
        <dbReference type="ARBA" id="ARBA00045994"/>
    </source>
</evidence>
<evidence type="ECO:0000256" key="3">
    <source>
        <dbReference type="ARBA" id="ARBA00009995"/>
    </source>
</evidence>
<dbReference type="SUPFAM" id="SSF53756">
    <property type="entry name" value="UDP-Glycosyltransferase/glycogen phosphorylase"/>
    <property type="match status" value="2"/>
</dbReference>
<dbReference type="Pfam" id="PF00201">
    <property type="entry name" value="UDPGT"/>
    <property type="match status" value="2"/>
</dbReference>
<dbReference type="InterPro" id="IPR035595">
    <property type="entry name" value="UDP_glycos_trans_CS"/>
</dbReference>
<dbReference type="VEuPathDB" id="VectorBase:MDOA010812"/>
<evidence type="ECO:0000256" key="20">
    <source>
        <dbReference type="ARBA" id="ARBA00030531"/>
    </source>
</evidence>
<comment type="catalytic activity">
    <reaction evidence="37">
        <text>octanoyl-CoA + acetyl-CoA = 3-oxodecanoyl-CoA + CoA</text>
        <dbReference type="Rhea" id="RHEA:31087"/>
        <dbReference type="ChEBI" id="CHEBI:57287"/>
        <dbReference type="ChEBI" id="CHEBI:57288"/>
        <dbReference type="ChEBI" id="CHEBI:57386"/>
        <dbReference type="ChEBI" id="CHEBI:62548"/>
    </reaction>
    <physiologicalReaction direction="right-to-left" evidence="37">
        <dbReference type="Rhea" id="RHEA:31089"/>
    </physiologicalReaction>
</comment>
<dbReference type="InterPro" id="IPR036527">
    <property type="entry name" value="SCP2_sterol-bd_dom_sf"/>
</dbReference>
<dbReference type="Gene3D" id="3.30.1050.10">
    <property type="entry name" value="SCP2 sterol-binding domain"/>
    <property type="match status" value="1"/>
</dbReference>
<evidence type="ECO:0000256" key="17">
    <source>
        <dbReference type="ARBA" id="ARBA00024509"/>
    </source>
</evidence>
<comment type="function">
    <text evidence="27">Mediates the transfer of all common phospholipids, cholesterol and gangliosides from the endoplasmic reticulum to the plasma membrane. May play a role in regulating steroidogenesis. Stimulates the microsomal conversion of 7-dehydrocholesterol to cholesterol. Also binds fatty acids and fatty acyl Coenzyme A (CoA) such as phytanoyl-CoA. Involved in the regulation phospholipid synthesis in endoplasmic reticulum enhancing the incorporation of exogenous fatty acid into glycerides. Seems to stimulate the rate-limiting step in phosphatidic acid formation mediated by GPAT3. Isoforms SCP2 and SCPx cooperate in peroxisomal oxidation of certain naturally occurring tetramethyl-branched fatty acyl-CoAs.</text>
</comment>
<proteinExistence type="inferred from homology"/>
<feature type="transmembrane region" description="Helical" evidence="38">
    <location>
        <begin position="480"/>
        <end position="505"/>
    </location>
</feature>
<dbReference type="InterPro" id="IPR003033">
    <property type="entry name" value="SCP2_sterol-bd_dom"/>
</dbReference>
<evidence type="ECO:0000256" key="9">
    <source>
        <dbReference type="ARBA" id="ARBA00022679"/>
    </source>
</evidence>
<dbReference type="VEuPathDB" id="VectorBase:MDOMA2_014253"/>
<comment type="catalytic activity">
    <reaction evidence="34">
        <text>hexadecanoyl-CoA + acetyl-CoA = 3-oxooctadecanoyl-CoA + CoA</text>
        <dbReference type="Rhea" id="RHEA:35279"/>
        <dbReference type="ChEBI" id="CHEBI:57287"/>
        <dbReference type="ChEBI" id="CHEBI:57288"/>
        <dbReference type="ChEBI" id="CHEBI:57379"/>
        <dbReference type="ChEBI" id="CHEBI:71407"/>
    </reaction>
    <physiologicalReaction direction="right-to-left" evidence="34">
        <dbReference type="Rhea" id="RHEA:35281"/>
    </physiologicalReaction>
</comment>
<keyword evidence="7" id="KW-0963">Cytoplasm</keyword>
<evidence type="ECO:0000256" key="21">
    <source>
        <dbReference type="ARBA" id="ARBA00030851"/>
    </source>
</evidence>
<evidence type="ECO:0000256" key="27">
    <source>
        <dbReference type="ARBA" id="ARBA00045738"/>
    </source>
</evidence>
<comment type="catalytic activity">
    <reaction evidence="30">
        <text>hexanoyl-CoA + acetyl-CoA = 3-oxooctanoyl-CoA + CoA</text>
        <dbReference type="Rhea" id="RHEA:31203"/>
        <dbReference type="ChEBI" id="CHEBI:57287"/>
        <dbReference type="ChEBI" id="CHEBI:57288"/>
        <dbReference type="ChEBI" id="CHEBI:62619"/>
        <dbReference type="ChEBI" id="CHEBI:62620"/>
    </reaction>
    <physiologicalReaction direction="right-to-left" evidence="30">
        <dbReference type="Rhea" id="RHEA:31205"/>
    </physiologicalReaction>
</comment>
<keyword evidence="43" id="KW-1185">Reference proteome</keyword>
<comment type="catalytic activity">
    <reaction evidence="17">
        <text>choloyl-CoA + propanoyl-CoA = 3alpha,7alpha,12alpha-trihydroxy-24-oxo-5beta-cholestan-26-oyl-CoA + CoA</text>
        <dbReference type="Rhea" id="RHEA:16865"/>
        <dbReference type="ChEBI" id="CHEBI:57287"/>
        <dbReference type="ChEBI" id="CHEBI:57373"/>
        <dbReference type="ChEBI" id="CHEBI:57392"/>
        <dbReference type="ChEBI" id="CHEBI:58507"/>
        <dbReference type="EC" id="2.3.1.176"/>
    </reaction>
    <physiologicalReaction direction="right-to-left" evidence="17">
        <dbReference type="Rhea" id="RHEA:16867"/>
    </physiologicalReaction>
</comment>
<evidence type="ECO:0000256" key="18">
    <source>
        <dbReference type="ARBA" id="ARBA00024514"/>
    </source>
</evidence>
<dbReference type="Pfam" id="PF00108">
    <property type="entry name" value="Thiolase_N"/>
    <property type="match status" value="1"/>
</dbReference>
<dbReference type="InterPro" id="IPR050271">
    <property type="entry name" value="UDP-glycosyltransferase"/>
</dbReference>
<evidence type="ECO:0000256" key="15">
    <source>
        <dbReference type="ARBA" id="ARBA00024073"/>
    </source>
</evidence>
<dbReference type="EC" id="2.3.1.176" evidence="4"/>
<evidence type="ECO:0000256" key="34">
    <source>
        <dbReference type="ARBA" id="ARBA00049268"/>
    </source>
</evidence>
<dbReference type="Pfam" id="PF02036">
    <property type="entry name" value="SCP2"/>
    <property type="match status" value="1"/>
</dbReference>
<dbReference type="InterPro" id="IPR016039">
    <property type="entry name" value="Thiolase-like"/>
</dbReference>
<dbReference type="NCBIfam" id="NF006102">
    <property type="entry name" value="PRK08256.1"/>
    <property type="match status" value="1"/>
</dbReference>
<evidence type="ECO:0000256" key="14">
    <source>
        <dbReference type="ARBA" id="ARBA00024058"/>
    </source>
</evidence>
<evidence type="ECO:0000256" key="7">
    <source>
        <dbReference type="ARBA" id="ARBA00022490"/>
    </source>
</evidence>
<evidence type="ECO:0000256" key="1">
    <source>
        <dbReference type="ARBA" id="ARBA00004275"/>
    </source>
</evidence>
<dbReference type="InterPro" id="IPR020616">
    <property type="entry name" value="Thiolase_N"/>
</dbReference>
<keyword evidence="10" id="KW-0445">Lipid transport</keyword>
<dbReference type="PROSITE" id="PS00098">
    <property type="entry name" value="THIOLASE_1"/>
    <property type="match status" value="1"/>
</dbReference>
<dbReference type="RefSeq" id="XP_005192103.2">
    <property type="nucleotide sequence ID" value="XM_005192046.3"/>
</dbReference>
<sequence length="1577" mass="177403">MLATALIWIAALLAVIGPLPLTVDGRRHNLKILGLFPHPGISHFHFFHPILRGLAERGHDVTVVSHFPDKSPPVGYTDIPLTGKETLANSVDLKVFENRRFYNHFLEFFLLYEWGKEACNHTLRSEALYKVMRQKVRYDVILLEQFNSDCMMGVAHMLQAPVIGLSSCAMMPWHYERMGMPIIPSYIPALFLGQSEDMSLGGRIANWISFHALNLMYKVFSIPAADALVQYKFGHDVPSVGELVKETTLMFVNQHFSLSGAKPLPPSVIELGGVHIQKAKPLDVDLQKFLDNADNGVVFISWGSMIKAETLPVAKRDAIVRAVKRLKQRVIWKWENETLANKPDNMYISKWLPQRDILCHPNVKVFMTHAGLMGSSEAAYCGVPVVATPMYGDQFLNAAAMKQRGMGVVLNYEDIDENTVLKAIKKVLEKQYYDNAKMISYAYKHRPNTALDTAIWWVEYVANTEGAPLLKSSSTYMSRFVYYSLDVYTVLGLVVLTSVVTWGLLMRKLKTATRNRGTTKVKSNFEKPGRRADVDYPDFAKEAITKALADAKISYNEVQQATVGYVYGDSTSGQRALYEVGMTGIPVFNVNNNCSTGSSALYLAKQIIESGNADCVLAFGFEKMERGSLSAKYFDRANPMERHISEMSELAEIGPGPMAAQIFGNAGKEHMKKYGTKPEHFGKIAWKNHKHSVNNPYSQFRDEYSLEQIMQSPVVVEGILTKLQCCPTSDGAGAAILVSEAYVHRFGLENQAVEIVGMEMASDPESTFKDKSLMKIAGYDMTKMAAQRLFAKSGYKPTDVQVVELHDCFSANELITYEALGLCPEGGAGELIDRGDNTYGGKYVVNPSGGLISKGHPLGATGLAQCAELCWQLRGLAEKRQVKDVKLALQHNLGLGGAVVVTLYRLGFPKSAGVVNNLTSAATHPTGEGFKVTPLLKLLEEEMQKDEENLIEKARAIYGFKVTNGPGGKTGFWVINAKEGKGKITYNGKEKCDVTFIVSDEDVTELMTGNLPPQKAFFQGKIKIQGNMGVAMKLMNIQSAAQSRFETLRAKLKVMCYTIKLVCALCLMIIVPNESKQILGIFPHFGYSHFKVFYPLLRNLAERGHNVTVITHIKSPDPHLATYEELLLEQMEVVNVVPLTEWMPRTWKGLIDEYVGLHVEGQESCERLYESGYIQQVLQRHERKPYDIVITEYFNSDCQLAVPYLMKTPIIGLSSCLLMPWYYDRILLPDIPSFVQSEFIGFATPLNWQERLTNFLQAKVLSLFYRYHTNRLDNELIRHNLNVTVDVNNIAQQQTALVFGNQHYSLAGIRPHTEQFVEIGGIHIQEDKVHEKLSPTIEEFLDKSNGKSVLFISWGSMIRASTMEATKLNTIFSALEKSKARVIWKWETDDVPIKNENFLFVKWAPQLSLLCHPKINLFWGHGGLLGTTEAVYCGKPMILTPIYGDQFVNAFAVQNRKIGIILNFEDINEKNLDNVLKEMLKNTRYERNAKGLSNIFRDRPKKPLETATWWVEHILEHQQAREVLHSHAVHLNWFIYYSLDSICIILAALFALLLFLRYVIKSTLQSCTKKVNKLKSQ</sequence>
<evidence type="ECO:0000256" key="5">
    <source>
        <dbReference type="ARBA" id="ARBA00014545"/>
    </source>
</evidence>
<keyword evidence="12" id="KW-0446">Lipid-binding</keyword>
<comment type="catalytic activity">
    <reaction evidence="31">
        <text>decanoyl-CoA + acetyl-CoA = 3-oxododecanoyl-CoA + CoA</text>
        <dbReference type="Rhea" id="RHEA:31183"/>
        <dbReference type="ChEBI" id="CHEBI:57287"/>
        <dbReference type="ChEBI" id="CHEBI:57288"/>
        <dbReference type="ChEBI" id="CHEBI:61430"/>
        <dbReference type="ChEBI" id="CHEBI:62615"/>
    </reaction>
    <physiologicalReaction direction="right-to-left" evidence="31">
        <dbReference type="Rhea" id="RHEA:31185"/>
    </physiologicalReaction>
</comment>
<evidence type="ECO:0000256" key="37">
    <source>
        <dbReference type="ARBA" id="ARBA00049542"/>
    </source>
</evidence>
<protein>
    <recommendedName>
        <fullName evidence="5">Sterol carrier protein 2</fullName>
        <ecNumber evidence="14">2.3.1.155</ecNumber>
        <ecNumber evidence="15">2.3.1.16</ecNumber>
        <ecNumber evidence="4">2.3.1.176</ecNumber>
    </recommendedName>
    <alternativeName>
        <fullName evidence="24">Acetyl-CoA C-myristoyltransferase</fullName>
    </alternativeName>
    <alternativeName>
        <fullName evidence="21">Non-specific lipid-transfer protein</fullName>
    </alternativeName>
    <alternativeName>
        <fullName evidence="25">Propanoyl-CoA C-acyltransferase</fullName>
    </alternativeName>
    <alternativeName>
        <fullName evidence="20">SCP-2/3-oxoacyl-CoA thiolase</fullName>
    </alternativeName>
    <alternativeName>
        <fullName evidence="22">SCP-2/thiolase</fullName>
    </alternativeName>
    <alternativeName>
        <fullName evidence="23">SCP-chi</fullName>
    </alternativeName>
    <alternativeName>
        <fullName evidence="26">Sterol carrier protein X</fullName>
    </alternativeName>
</protein>
<feature type="signal peptide" evidence="39">
    <location>
        <begin position="1"/>
        <end position="25"/>
    </location>
</feature>
<evidence type="ECO:0000256" key="33">
    <source>
        <dbReference type="ARBA" id="ARBA00049178"/>
    </source>
</evidence>
<evidence type="ECO:0000256" key="4">
    <source>
        <dbReference type="ARBA" id="ARBA00012352"/>
    </source>
</evidence>
<dbReference type="GeneID" id="101899999"/>
<evidence type="ECO:0000256" key="10">
    <source>
        <dbReference type="ARBA" id="ARBA00023055"/>
    </source>
</evidence>
<evidence type="ECO:0000256" key="12">
    <source>
        <dbReference type="ARBA" id="ARBA00023121"/>
    </source>
</evidence>
<dbReference type="Gene3D" id="3.40.47.10">
    <property type="match status" value="1"/>
</dbReference>
<evidence type="ECO:0000256" key="32">
    <source>
        <dbReference type="ARBA" id="ARBA00048553"/>
    </source>
</evidence>
<evidence type="ECO:0000256" key="38">
    <source>
        <dbReference type="SAM" id="Phobius"/>
    </source>
</evidence>
<keyword evidence="38" id="KW-1133">Transmembrane helix</keyword>
<evidence type="ECO:0000256" key="22">
    <source>
        <dbReference type="ARBA" id="ARBA00031275"/>
    </source>
</evidence>
<dbReference type="InterPro" id="IPR055140">
    <property type="entry name" value="Thiolase_C_2"/>
</dbReference>
<comment type="catalytic activity">
    <reaction evidence="36">
        <text>3-oxohexadecanedioyl-CoA + CoA = tetradecanedioyl-CoA + acetyl-CoA</text>
        <dbReference type="Rhea" id="RHEA:40343"/>
        <dbReference type="ChEBI" id="CHEBI:57287"/>
        <dbReference type="ChEBI" id="CHEBI:57288"/>
        <dbReference type="ChEBI" id="CHEBI:77081"/>
        <dbReference type="ChEBI" id="CHEBI:77084"/>
    </reaction>
    <physiologicalReaction direction="left-to-right" evidence="36">
        <dbReference type="Rhea" id="RHEA:40344"/>
    </physiologicalReaction>
</comment>
<comment type="similarity">
    <text evidence="3">Belongs to the UDP-glycosyltransferase family.</text>
</comment>
<dbReference type="InterPro" id="IPR020615">
    <property type="entry name" value="Thiolase_acyl_enz_int_AS"/>
</dbReference>
<comment type="catalytic activity">
    <reaction evidence="29">
        <text>tetradecanoyl-CoA + acetyl-CoA = 3-oxohexadecanoyl-CoA + CoA</text>
        <dbReference type="Rhea" id="RHEA:18161"/>
        <dbReference type="ChEBI" id="CHEBI:57287"/>
        <dbReference type="ChEBI" id="CHEBI:57288"/>
        <dbReference type="ChEBI" id="CHEBI:57349"/>
        <dbReference type="ChEBI" id="CHEBI:57385"/>
        <dbReference type="EC" id="2.3.1.155"/>
    </reaction>
    <physiologicalReaction direction="right-to-left" evidence="29">
        <dbReference type="Rhea" id="RHEA:18163"/>
    </physiologicalReaction>
</comment>
<evidence type="ECO:0000256" key="39">
    <source>
        <dbReference type="SAM" id="SignalP"/>
    </source>
</evidence>
<evidence type="ECO:0000256" key="2">
    <source>
        <dbReference type="ARBA" id="ARBA00004496"/>
    </source>
</evidence>
<evidence type="ECO:0000259" key="40">
    <source>
        <dbReference type="Pfam" id="PF00108"/>
    </source>
</evidence>
<dbReference type="STRING" id="7370.A0A1I8N2C0"/>
<evidence type="ECO:0000256" key="25">
    <source>
        <dbReference type="ARBA" id="ARBA00032316"/>
    </source>
</evidence>
<comment type="subcellular location">
    <subcellularLocation>
        <location evidence="2">Cytoplasm</location>
    </subcellularLocation>
    <subcellularLocation>
        <location evidence="1">Peroxisome</location>
    </subcellularLocation>
</comment>
<dbReference type="CDD" id="cd03784">
    <property type="entry name" value="GT1_Gtf-like"/>
    <property type="match status" value="2"/>
</dbReference>
<dbReference type="InterPro" id="IPR002213">
    <property type="entry name" value="UDP_glucos_trans"/>
</dbReference>
<evidence type="ECO:0000256" key="23">
    <source>
        <dbReference type="ARBA" id="ARBA00031346"/>
    </source>
</evidence>
<evidence type="ECO:0000256" key="16">
    <source>
        <dbReference type="ARBA" id="ARBA00024471"/>
    </source>
</evidence>
<organism evidence="43 44">
    <name type="scientific">Musca domestica</name>
    <name type="common">House fly</name>
    <dbReference type="NCBI Taxonomy" id="7370"/>
    <lineage>
        <taxon>Eukaryota</taxon>
        <taxon>Metazoa</taxon>
        <taxon>Ecdysozoa</taxon>
        <taxon>Arthropoda</taxon>
        <taxon>Hexapoda</taxon>
        <taxon>Insecta</taxon>
        <taxon>Pterygota</taxon>
        <taxon>Neoptera</taxon>
        <taxon>Endopterygota</taxon>
        <taxon>Diptera</taxon>
        <taxon>Brachycera</taxon>
        <taxon>Muscomorpha</taxon>
        <taxon>Muscoidea</taxon>
        <taxon>Muscidae</taxon>
        <taxon>Musca</taxon>
    </lineage>
</organism>
<comment type="catalytic activity">
    <reaction evidence="33">
        <text>an acyl-CoA + acetyl-CoA = a 3-oxoacyl-CoA + CoA</text>
        <dbReference type="Rhea" id="RHEA:21564"/>
        <dbReference type="ChEBI" id="CHEBI:57287"/>
        <dbReference type="ChEBI" id="CHEBI:57288"/>
        <dbReference type="ChEBI" id="CHEBI:58342"/>
        <dbReference type="ChEBI" id="CHEBI:90726"/>
        <dbReference type="EC" id="2.3.1.16"/>
    </reaction>
    <physiologicalReaction direction="right-to-left" evidence="33">
        <dbReference type="Rhea" id="RHEA:21566"/>
    </physiologicalReaction>
</comment>
<evidence type="ECO:0000256" key="19">
    <source>
        <dbReference type="ARBA" id="ARBA00029287"/>
    </source>
</evidence>
<dbReference type="OrthoDB" id="542135at2759"/>
<feature type="chain" id="PRO_5045076805" description="Sterol carrier protein 2" evidence="39">
    <location>
        <begin position="26"/>
        <end position="1577"/>
    </location>
</feature>
<feature type="transmembrane region" description="Helical" evidence="38">
    <location>
        <begin position="1534"/>
        <end position="1560"/>
    </location>
</feature>
<evidence type="ECO:0000256" key="13">
    <source>
        <dbReference type="ARBA" id="ARBA00023140"/>
    </source>
</evidence>
<keyword evidence="39" id="KW-0732">Signal</keyword>
<evidence type="ECO:0000256" key="11">
    <source>
        <dbReference type="ARBA" id="ARBA00023098"/>
    </source>
</evidence>
<dbReference type="PANTHER" id="PTHR48043">
    <property type="entry name" value="EG:EG0003.4 PROTEIN-RELATED"/>
    <property type="match status" value="1"/>
</dbReference>
<accession>A0A9J7D2T2</accession>
<dbReference type="PANTHER" id="PTHR48043:SF114">
    <property type="entry name" value="IP04436P-RELATED"/>
    <property type="match status" value="1"/>
</dbReference>
<dbReference type="SUPFAM" id="SSF55718">
    <property type="entry name" value="SCP-like"/>
    <property type="match status" value="1"/>
</dbReference>
<feature type="domain" description="Thiolase N-terminal" evidence="40">
    <location>
        <begin position="525"/>
        <end position="740"/>
    </location>
</feature>
<dbReference type="PROSITE" id="PS00375">
    <property type="entry name" value="UDPGT"/>
    <property type="match status" value="1"/>
</dbReference>
<keyword evidence="38" id="KW-0472">Membrane</keyword>
<comment type="catalytic activity">
    <reaction evidence="35">
        <text>dodecanoyl-CoA + acetyl-CoA = 3-oxotetradecanoyl-CoA + CoA</text>
        <dbReference type="Rhea" id="RHEA:31091"/>
        <dbReference type="ChEBI" id="CHEBI:57287"/>
        <dbReference type="ChEBI" id="CHEBI:57288"/>
        <dbReference type="ChEBI" id="CHEBI:57375"/>
        <dbReference type="ChEBI" id="CHEBI:62543"/>
    </reaction>
    <physiologicalReaction direction="right-to-left" evidence="35">
        <dbReference type="Rhea" id="RHEA:31093"/>
    </physiologicalReaction>
</comment>
<comment type="function">
    <text evidence="28">Plays a crucial role in the peroxisomal oxidation of branched-chain fatty acids. Catalyzes the last step of the peroxisomal beta-oxidation of branched chain fatty acids and the side chain of the bile acid intermediates di- and trihydroxycoprostanic acids (DHCA and THCA). Also active with medium and long straight chain 3-oxoacyl-CoAs. Stimulates the microsomal conversion of 7-dehydrocholesterol to cholesterol and transfers phosphatidylcholine and 7-dehydrocholesterol between membrances, in vitro. Isoforms SCP2 and SCPx cooperate in peroxisomal oxidation of certain naturally occurring tetramethyl-branched fatty acyl-CoAs.</text>
</comment>
<dbReference type="InterPro" id="IPR020613">
    <property type="entry name" value="Thiolase_CS"/>
</dbReference>
<evidence type="ECO:0000259" key="42">
    <source>
        <dbReference type="Pfam" id="PF22691"/>
    </source>
</evidence>
<evidence type="ECO:0000259" key="41">
    <source>
        <dbReference type="Pfam" id="PF02036"/>
    </source>
</evidence>
<gene>
    <name evidence="44" type="primary">LOC101899999</name>
</gene>
<name>A0A9J7D2T2_MUSDO</name>
<keyword evidence="38" id="KW-0812">Transmembrane</keyword>
<keyword evidence="11" id="KW-0443">Lipid metabolism</keyword>
<evidence type="ECO:0000256" key="8">
    <source>
        <dbReference type="ARBA" id="ARBA00022676"/>
    </source>
</evidence>
<comment type="catalytic activity">
    <reaction evidence="18">
        <text>3-oxo-(9Z-octadecenoyl)-CoA + CoA = (7Z)-hexadecenoyl-CoA + acetyl-CoA</text>
        <dbReference type="Rhea" id="RHEA:47400"/>
        <dbReference type="ChEBI" id="CHEBI:57287"/>
        <dbReference type="ChEBI" id="CHEBI:57288"/>
        <dbReference type="ChEBI" id="CHEBI:87695"/>
        <dbReference type="ChEBI" id="CHEBI:87698"/>
    </reaction>
    <physiologicalReaction direction="left-to-right" evidence="18">
        <dbReference type="Rhea" id="RHEA:47401"/>
    </physiologicalReaction>
</comment>
<evidence type="ECO:0000256" key="26">
    <source>
        <dbReference type="ARBA" id="ARBA00033178"/>
    </source>
</evidence>
<dbReference type="EC" id="2.3.1.155" evidence="14"/>
<evidence type="ECO:0000256" key="6">
    <source>
        <dbReference type="ARBA" id="ARBA00022448"/>
    </source>
</evidence>
<comment type="catalytic activity">
    <reaction evidence="19">
        <text>7-dehydrocholesterol(in) = 7-dehydrocholesterol(out)</text>
        <dbReference type="Rhea" id="RHEA:62960"/>
        <dbReference type="ChEBI" id="CHEBI:17759"/>
    </reaction>
</comment>
<dbReference type="eggNOG" id="KOG1192">
    <property type="taxonomic scope" value="Eukaryota"/>
</dbReference>
<feature type="domain" description="Thiolase C-terminal" evidence="42">
    <location>
        <begin position="779"/>
        <end position="895"/>
    </location>
</feature>
<evidence type="ECO:0000256" key="24">
    <source>
        <dbReference type="ARBA" id="ARBA00032093"/>
    </source>
</evidence>
<dbReference type="SUPFAM" id="SSF53901">
    <property type="entry name" value="Thiolase-like"/>
    <property type="match status" value="2"/>
</dbReference>
<evidence type="ECO:0000256" key="35">
    <source>
        <dbReference type="ARBA" id="ARBA00049270"/>
    </source>
</evidence>
<dbReference type="Gene3D" id="3.40.50.2000">
    <property type="entry name" value="Glycogen Phosphorylase B"/>
    <property type="match status" value="3"/>
</dbReference>
<reference evidence="44" key="1">
    <citation type="submission" date="2025-08" db="UniProtKB">
        <authorList>
            <consortium name="RefSeq"/>
        </authorList>
    </citation>
    <scope>IDENTIFICATION</scope>
    <source>
        <strain evidence="44">Aabys</strain>
        <tissue evidence="44">Whole body</tissue>
    </source>
</reference>
<comment type="catalytic activity">
    <reaction evidence="32">
        <text>butanoyl-CoA + acetyl-CoA = 3-oxohexanoyl-CoA + CoA</text>
        <dbReference type="Rhea" id="RHEA:31111"/>
        <dbReference type="ChEBI" id="CHEBI:57287"/>
        <dbReference type="ChEBI" id="CHEBI:57288"/>
        <dbReference type="ChEBI" id="CHEBI:57371"/>
        <dbReference type="ChEBI" id="CHEBI:62418"/>
    </reaction>
    <physiologicalReaction direction="right-to-left" evidence="32">
        <dbReference type="Rhea" id="RHEA:31113"/>
    </physiologicalReaction>
</comment>
<keyword evidence="13" id="KW-0576">Peroxisome</keyword>
<dbReference type="CDD" id="cd00829">
    <property type="entry name" value="SCP-x_thiolase"/>
    <property type="match status" value="1"/>
</dbReference>
<dbReference type="Proteomes" id="UP001652621">
    <property type="component" value="Unplaced"/>
</dbReference>
<dbReference type="EC" id="2.3.1.16" evidence="15"/>
<keyword evidence="6" id="KW-0813">Transport</keyword>
<keyword evidence="9" id="KW-0808">Transferase</keyword>
<evidence type="ECO:0000313" key="44">
    <source>
        <dbReference type="RefSeq" id="XP_005192103.2"/>
    </source>
</evidence>
<keyword evidence="8" id="KW-0328">Glycosyltransferase</keyword>
<evidence type="ECO:0000256" key="31">
    <source>
        <dbReference type="ARBA" id="ARBA00048004"/>
    </source>
</evidence>
<evidence type="ECO:0000256" key="29">
    <source>
        <dbReference type="ARBA" id="ARBA00047485"/>
    </source>
</evidence>
<feature type="domain" description="SCP2" evidence="41">
    <location>
        <begin position="939"/>
        <end position="1038"/>
    </location>
</feature>
<evidence type="ECO:0000256" key="36">
    <source>
        <dbReference type="ARBA" id="ARBA00049306"/>
    </source>
</evidence>
<dbReference type="PROSITE" id="PS00737">
    <property type="entry name" value="THIOLASE_2"/>
    <property type="match status" value="1"/>
</dbReference>
<dbReference type="Pfam" id="PF22691">
    <property type="entry name" value="Thiolase_C_1"/>
    <property type="match status" value="1"/>
</dbReference>
<evidence type="ECO:0000313" key="43">
    <source>
        <dbReference type="Proteomes" id="UP001652621"/>
    </source>
</evidence>
<comment type="catalytic activity">
    <reaction evidence="16">
        <text>propanoyl-CoA + tetradecanoyl-CoA = 3-oxo-2-methylhexadecanoyl-CoA + CoA</text>
        <dbReference type="Rhea" id="RHEA:46344"/>
        <dbReference type="ChEBI" id="CHEBI:57287"/>
        <dbReference type="ChEBI" id="CHEBI:57385"/>
        <dbReference type="ChEBI" id="CHEBI:57392"/>
        <dbReference type="ChEBI" id="CHEBI:86042"/>
    </reaction>
    <physiologicalReaction direction="right-to-left" evidence="16">
        <dbReference type="Rhea" id="RHEA:46346"/>
    </physiologicalReaction>
</comment>